<dbReference type="GO" id="GO:0004842">
    <property type="term" value="F:ubiquitin-protein transferase activity"/>
    <property type="evidence" value="ECO:0007669"/>
    <property type="project" value="TreeGrafter"/>
</dbReference>
<dbReference type="PANTHER" id="PTHR20973:SF0">
    <property type="entry name" value="NON-STRUCTURAL MAINTENANCE OF CHROMOSOMES ELEMENT 1 HOMOLOG"/>
    <property type="match status" value="1"/>
</dbReference>
<proteinExistence type="predicted"/>
<sequence>MQSDDDDLPQDLTGGDEPDETPHGEFDLTSIYSSLSQEASHNSEELRTRIPLFQPVDMDQLLSGAKKFGNSHRHLINQFCLEPTMSAKKMNLVFASHLTTVKLKRHPEVVMRIQATPETSKELTKALVKTLNTENGIQKKDFRPWRFVISTDEKTPTEYVTMTGCTRNSSIISEASEMTKAERALFFAIVEEMLISDGEVPMTLIYKMIQQEPHKIPGTKLDVFLNRMVRQKYFSMDEDMEFLEISPRTLVELEAWIRAKFAAELKMCTLCRKIIARPIYTAECKKCHALFHFNCFRNATVIADQDHLQCGKCDERITKFEVEEQMEAKRVEGRARAKSRAQNPRQTRRTPVVDLEEKKEEEEEEEEKKTNETKIEVDTDDDQPGTSDRRKRKAAPPKRKKVILASSDSDSD</sequence>
<dbReference type="InParanoid" id="G0PII8"/>
<accession>G0PII8</accession>
<feature type="domain" description="Phorbol-ester/DAG-type" evidence="2">
    <location>
        <begin position="254"/>
        <end position="310"/>
    </location>
</feature>
<dbReference type="GO" id="GO:0005634">
    <property type="term" value="C:nucleus"/>
    <property type="evidence" value="ECO:0007669"/>
    <property type="project" value="TreeGrafter"/>
</dbReference>
<dbReference type="HOGENOM" id="CLU_667695_0_0_1"/>
<protein>
    <recommendedName>
        <fullName evidence="2">Phorbol-ester/DAG-type domain-containing protein</fullName>
    </recommendedName>
</protein>
<feature type="region of interest" description="Disordered" evidence="1">
    <location>
        <begin position="1"/>
        <end position="26"/>
    </location>
</feature>
<dbReference type="AlphaFoldDB" id="G0PII8"/>
<gene>
    <name evidence="3" type="ORF">CAEBREN_19298</name>
</gene>
<dbReference type="InterPro" id="IPR036388">
    <property type="entry name" value="WH-like_DNA-bd_sf"/>
</dbReference>
<evidence type="ECO:0000313" key="3">
    <source>
        <dbReference type="EMBL" id="EGT57737.1"/>
    </source>
</evidence>
<dbReference type="FunCoup" id="G0PII8">
    <property type="interactions" value="207"/>
</dbReference>
<dbReference type="Gene3D" id="1.10.10.10">
    <property type="entry name" value="Winged helix-like DNA-binding domain superfamily/Winged helix DNA-binding domain"/>
    <property type="match status" value="1"/>
</dbReference>
<dbReference type="PANTHER" id="PTHR20973">
    <property type="entry name" value="NON-SMC ELEMENT 1-RELATED"/>
    <property type="match status" value="1"/>
</dbReference>
<dbReference type="InterPro" id="IPR002219">
    <property type="entry name" value="PKC_DAG/PE"/>
</dbReference>
<dbReference type="OrthoDB" id="185455at2759"/>
<feature type="compositionally biased region" description="Basic and acidic residues" evidence="1">
    <location>
        <begin position="367"/>
        <end position="377"/>
    </location>
</feature>
<dbReference type="eggNOG" id="ENOG502TCNU">
    <property type="taxonomic scope" value="Eukaryota"/>
</dbReference>
<evidence type="ECO:0000259" key="2">
    <source>
        <dbReference type="SMART" id="SM00109"/>
    </source>
</evidence>
<dbReference type="GO" id="GO:0030915">
    <property type="term" value="C:Smc5-Smc6 complex"/>
    <property type="evidence" value="ECO:0007669"/>
    <property type="project" value="InterPro"/>
</dbReference>
<evidence type="ECO:0000256" key="1">
    <source>
        <dbReference type="SAM" id="MobiDB-lite"/>
    </source>
</evidence>
<dbReference type="GO" id="GO:0000724">
    <property type="term" value="P:double-strand break repair via homologous recombination"/>
    <property type="evidence" value="ECO:0007669"/>
    <property type="project" value="TreeGrafter"/>
</dbReference>
<evidence type="ECO:0000313" key="4">
    <source>
        <dbReference type="Proteomes" id="UP000008068"/>
    </source>
</evidence>
<dbReference type="SMART" id="SM00109">
    <property type="entry name" value="C1"/>
    <property type="match status" value="1"/>
</dbReference>
<feature type="compositionally biased region" description="Basic residues" evidence="1">
    <location>
        <begin position="389"/>
        <end position="402"/>
    </location>
</feature>
<reference evidence="4" key="1">
    <citation type="submission" date="2011-07" db="EMBL/GenBank/DDBJ databases">
        <authorList>
            <consortium name="Caenorhabditis brenneri Sequencing and Analysis Consortium"/>
            <person name="Wilson R.K."/>
        </authorList>
    </citation>
    <scope>NUCLEOTIDE SEQUENCE [LARGE SCALE GENOMIC DNA]</scope>
    <source>
        <strain evidence="4">PB2801</strain>
    </source>
</reference>
<dbReference type="Proteomes" id="UP000008068">
    <property type="component" value="Unassembled WGS sequence"/>
</dbReference>
<dbReference type="CDD" id="cd15489">
    <property type="entry name" value="PHD_SF"/>
    <property type="match status" value="1"/>
</dbReference>
<dbReference type="EMBL" id="GL380574">
    <property type="protein sequence ID" value="EGT57737.1"/>
    <property type="molecule type" value="Genomic_DNA"/>
</dbReference>
<feature type="compositionally biased region" description="Acidic residues" evidence="1">
    <location>
        <begin position="1"/>
        <end position="19"/>
    </location>
</feature>
<dbReference type="InterPro" id="IPR011513">
    <property type="entry name" value="Nse1"/>
</dbReference>
<name>G0PII8_CAEBE</name>
<feature type="region of interest" description="Disordered" evidence="1">
    <location>
        <begin position="328"/>
        <end position="412"/>
    </location>
</feature>
<organism evidence="4">
    <name type="scientific">Caenorhabditis brenneri</name>
    <name type="common">Nematode worm</name>
    <dbReference type="NCBI Taxonomy" id="135651"/>
    <lineage>
        <taxon>Eukaryota</taxon>
        <taxon>Metazoa</taxon>
        <taxon>Ecdysozoa</taxon>
        <taxon>Nematoda</taxon>
        <taxon>Chromadorea</taxon>
        <taxon>Rhabditida</taxon>
        <taxon>Rhabditina</taxon>
        <taxon>Rhabditomorpha</taxon>
        <taxon>Rhabditoidea</taxon>
        <taxon>Rhabditidae</taxon>
        <taxon>Peloderinae</taxon>
        <taxon>Caenorhabditis</taxon>
    </lineage>
</organism>
<keyword evidence="4" id="KW-1185">Reference proteome</keyword>